<keyword evidence="3" id="KW-0547">Nucleotide-binding</keyword>
<keyword evidence="3" id="KW-0347">Helicase</keyword>
<evidence type="ECO:0000313" key="4">
    <source>
        <dbReference type="Proteomes" id="UP000254647"/>
    </source>
</evidence>
<dbReference type="PANTHER" id="PTHR11070">
    <property type="entry name" value="UVRD / RECB / PCRA DNA HELICASE FAMILY MEMBER"/>
    <property type="match status" value="1"/>
</dbReference>
<dbReference type="GO" id="GO:0003677">
    <property type="term" value="F:DNA binding"/>
    <property type="evidence" value="ECO:0007669"/>
    <property type="project" value="InterPro"/>
</dbReference>
<reference evidence="3 4" key="1">
    <citation type="submission" date="2018-06" db="EMBL/GenBank/DDBJ databases">
        <authorList>
            <consortium name="Pathogen Informatics"/>
            <person name="Doyle S."/>
        </authorList>
    </citation>
    <scope>NUCLEOTIDE SEQUENCE [LARGE SCALE GENOMIC DNA]</scope>
    <source>
        <strain evidence="3 4">NCTC10767</strain>
    </source>
</reference>
<proteinExistence type="predicted"/>
<feature type="region of interest" description="Disordered" evidence="1">
    <location>
        <begin position="97"/>
        <end position="124"/>
    </location>
</feature>
<dbReference type="AlphaFoldDB" id="A0A376D107"/>
<organism evidence="3 4">
    <name type="scientific">Escherichia coli</name>
    <dbReference type="NCBI Taxonomy" id="562"/>
    <lineage>
        <taxon>Bacteria</taxon>
        <taxon>Pseudomonadati</taxon>
        <taxon>Pseudomonadota</taxon>
        <taxon>Gammaproteobacteria</taxon>
        <taxon>Enterobacterales</taxon>
        <taxon>Enterobacteriaceae</taxon>
        <taxon>Escherichia</taxon>
    </lineage>
</organism>
<dbReference type="InterPro" id="IPR027785">
    <property type="entry name" value="UvrD-like_helicase_C"/>
</dbReference>
<evidence type="ECO:0000313" key="3">
    <source>
        <dbReference type="EMBL" id="STC79774.1"/>
    </source>
</evidence>
<sequence length="124" mass="14330">MSQSIRLLELCFPLPKKLELLREHTVTNEREADITVSTAHRSKGLEWERVVLGDDFQDIADPLMSEQERRDETNLLYVAVTRARRTLVLNELMQQLAEEKSRTKEKTTSPHQRGTEKAVEGKDV</sequence>
<accession>A0A376D107</accession>
<dbReference type="GO" id="GO:0031297">
    <property type="term" value="P:replication fork processing"/>
    <property type="evidence" value="ECO:0007669"/>
    <property type="project" value="TreeGrafter"/>
</dbReference>
<dbReference type="EMBL" id="UFXW01000004">
    <property type="protein sequence ID" value="STC79774.1"/>
    <property type="molecule type" value="Genomic_DNA"/>
</dbReference>
<dbReference type="GO" id="GO:0016787">
    <property type="term" value="F:hydrolase activity"/>
    <property type="evidence" value="ECO:0007669"/>
    <property type="project" value="UniProtKB-KW"/>
</dbReference>
<gene>
    <name evidence="3" type="ORF">NCTC10767_02009</name>
</gene>
<name>A0A376D107_ECOLX</name>
<dbReference type="SUPFAM" id="SSF52540">
    <property type="entry name" value="P-loop containing nucleoside triphosphate hydrolases"/>
    <property type="match status" value="1"/>
</dbReference>
<dbReference type="GO" id="GO:0043138">
    <property type="term" value="F:3'-5' DNA helicase activity"/>
    <property type="evidence" value="ECO:0007669"/>
    <property type="project" value="TreeGrafter"/>
</dbReference>
<dbReference type="GO" id="GO:0005524">
    <property type="term" value="F:ATP binding"/>
    <property type="evidence" value="ECO:0007669"/>
    <property type="project" value="UniProtKB-KW"/>
</dbReference>
<protein>
    <submittedName>
        <fullName evidence="3">Putative DNA helicase protein</fullName>
    </submittedName>
</protein>
<dbReference type="PANTHER" id="PTHR11070:SF30">
    <property type="entry name" value="F-BOX DNA HELICASE 1"/>
    <property type="match status" value="1"/>
</dbReference>
<dbReference type="GO" id="GO:0000724">
    <property type="term" value="P:double-strand break repair via homologous recombination"/>
    <property type="evidence" value="ECO:0007669"/>
    <property type="project" value="TreeGrafter"/>
</dbReference>
<keyword evidence="3" id="KW-0378">Hydrolase</keyword>
<dbReference type="Pfam" id="PF13538">
    <property type="entry name" value="UvrD_C_2"/>
    <property type="match status" value="1"/>
</dbReference>
<dbReference type="InterPro" id="IPR027417">
    <property type="entry name" value="P-loop_NTPase"/>
</dbReference>
<dbReference type="Gene3D" id="3.40.50.300">
    <property type="entry name" value="P-loop containing nucleotide triphosphate hydrolases"/>
    <property type="match status" value="1"/>
</dbReference>
<dbReference type="Proteomes" id="UP000254647">
    <property type="component" value="Unassembled WGS sequence"/>
</dbReference>
<keyword evidence="3" id="KW-0067">ATP-binding</keyword>
<evidence type="ECO:0000259" key="2">
    <source>
        <dbReference type="Pfam" id="PF13538"/>
    </source>
</evidence>
<evidence type="ECO:0000256" key="1">
    <source>
        <dbReference type="SAM" id="MobiDB-lite"/>
    </source>
</evidence>
<dbReference type="InterPro" id="IPR000212">
    <property type="entry name" value="DNA_helicase_UvrD/REP"/>
</dbReference>
<feature type="domain" description="UvrD-like helicase C-terminal" evidence="2">
    <location>
        <begin position="34"/>
        <end position="89"/>
    </location>
</feature>